<protein>
    <recommendedName>
        <fullName evidence="5 12">ADP-ribosylation factor-like protein 2-binding protein</fullName>
        <shortName evidence="12">ARF-like 2-binding protein</shortName>
    </recommendedName>
</protein>
<dbReference type="PANTHER" id="PTHR15487">
    <property type="entry name" value="ADP-RIBOSYLATION FACTOR-LIKE PROTEIN 2-BINDING PROTEIN"/>
    <property type="match status" value="1"/>
</dbReference>
<reference evidence="15" key="1">
    <citation type="submission" date="2025-08" db="UniProtKB">
        <authorList>
            <consortium name="RefSeq"/>
        </authorList>
    </citation>
    <scope>IDENTIFICATION</scope>
    <source>
        <strain evidence="15">11010-0011.00</strain>
        <tissue evidence="15">Whole body</tissue>
    </source>
</reference>
<keyword evidence="14" id="KW-1185">Reference proteome</keyword>
<comment type="subcellular location">
    <subcellularLocation>
        <location evidence="1 12">Cytoplasm</location>
        <location evidence="1 12">Cytoskeleton</location>
        <location evidence="1 12">Cilium basal body</location>
    </subcellularLocation>
    <subcellularLocation>
        <location evidence="3 12">Cytoplasm</location>
        <location evidence="3 12">Cytoskeleton</location>
        <location evidence="3 12">Microtubule organizing center</location>
        <location evidence="3 12">Centrosome</location>
    </subcellularLocation>
    <subcellularLocation>
        <location evidence="12">Cytoplasm</location>
    </subcellularLocation>
    <subcellularLocation>
        <location evidence="2 12">Nucleus</location>
    </subcellularLocation>
    <subcellularLocation>
        <location evidence="12">Mitochondrion intermembrane space</location>
    </subcellularLocation>
</comment>
<dbReference type="InterPro" id="IPR023379">
    <property type="entry name" value="BART_dom"/>
</dbReference>
<evidence type="ECO:0000256" key="10">
    <source>
        <dbReference type="ARBA" id="ARBA00023242"/>
    </source>
</evidence>
<dbReference type="GO" id="GO:0051457">
    <property type="term" value="P:maintenance of protein location in nucleus"/>
    <property type="evidence" value="ECO:0007669"/>
    <property type="project" value="TreeGrafter"/>
</dbReference>
<comment type="function">
    <text evidence="12">Plays a role as an effector of the ADP-ribosylation factor-like protein 2, ARL2.</text>
</comment>
<keyword evidence="6 12" id="KW-0963">Cytoplasm</keyword>
<proteinExistence type="inferred from homology"/>
<sequence>MDGSDFIDVVDHTESSEFFDEVIGHIQDIILSEEFQNLHEEFFEQHWQIFDYGEENKIEYTVIFESYQLIFENFLTKKLMDCMQHFSMERFDMELRQRRGNKVGESEIIDLIDTITDFQKFKEEILDYRSKKEGRVAFIESSNILITRPYGSSSAG</sequence>
<dbReference type="AlphaFoldDB" id="A0A6J2TS54"/>
<evidence type="ECO:0000256" key="7">
    <source>
        <dbReference type="ARBA" id="ARBA00023069"/>
    </source>
</evidence>
<dbReference type="PANTHER" id="PTHR15487:SF4">
    <property type="entry name" value="ADP-RIBOSYLATION FACTOR-LIKE PROTEIN 2-BINDING PROTEIN"/>
    <property type="match status" value="1"/>
</dbReference>
<evidence type="ECO:0000256" key="12">
    <source>
        <dbReference type="RuleBase" id="RU367099"/>
    </source>
</evidence>
<keyword evidence="11 12" id="KW-0966">Cell projection</keyword>
<evidence type="ECO:0000256" key="4">
    <source>
        <dbReference type="ARBA" id="ARBA00009880"/>
    </source>
</evidence>
<keyword evidence="10 12" id="KW-0539">Nucleus</keyword>
<evidence type="ECO:0000313" key="14">
    <source>
        <dbReference type="Proteomes" id="UP000504634"/>
    </source>
</evidence>
<evidence type="ECO:0000256" key="8">
    <source>
        <dbReference type="ARBA" id="ARBA00023128"/>
    </source>
</evidence>
<comment type="similarity">
    <text evidence="4 12">Belongs to the ARL2BP family.</text>
</comment>
<keyword evidence="7 12" id="KW-0969">Cilium</keyword>
<dbReference type="Gene3D" id="1.20.1520.10">
    <property type="entry name" value="ADP-ribosylation factor-like 2-binding protein, domain"/>
    <property type="match status" value="1"/>
</dbReference>
<dbReference type="GO" id="GO:0005929">
    <property type="term" value="C:cilium"/>
    <property type="evidence" value="ECO:0007669"/>
    <property type="project" value="UniProtKB-UniRule"/>
</dbReference>
<evidence type="ECO:0000256" key="1">
    <source>
        <dbReference type="ARBA" id="ARBA00004120"/>
    </source>
</evidence>
<evidence type="ECO:0000256" key="11">
    <source>
        <dbReference type="ARBA" id="ARBA00023273"/>
    </source>
</evidence>
<feature type="domain" description="BART" evidence="13">
    <location>
        <begin position="19"/>
        <end position="133"/>
    </location>
</feature>
<dbReference type="GO" id="GO:0005634">
    <property type="term" value="C:nucleus"/>
    <property type="evidence" value="ECO:0007669"/>
    <property type="project" value="UniProtKB-SubCell"/>
</dbReference>
<dbReference type="GO" id="GO:0005758">
    <property type="term" value="C:mitochondrial intermembrane space"/>
    <property type="evidence" value="ECO:0007669"/>
    <property type="project" value="UniProtKB-SubCell"/>
</dbReference>
<evidence type="ECO:0000256" key="3">
    <source>
        <dbReference type="ARBA" id="ARBA00004300"/>
    </source>
</evidence>
<evidence type="ECO:0000256" key="9">
    <source>
        <dbReference type="ARBA" id="ARBA00023212"/>
    </source>
</evidence>
<dbReference type="GeneID" id="115627381"/>
<dbReference type="InterPro" id="IPR042541">
    <property type="entry name" value="BART_sf"/>
</dbReference>
<evidence type="ECO:0000313" key="15">
    <source>
        <dbReference type="RefSeq" id="XP_030378894.1"/>
    </source>
</evidence>
<dbReference type="GO" id="GO:0005813">
    <property type="term" value="C:centrosome"/>
    <property type="evidence" value="ECO:0007669"/>
    <property type="project" value="UniProtKB-SubCell"/>
</dbReference>
<dbReference type="RefSeq" id="XP_030378894.1">
    <property type="nucleotide sequence ID" value="XM_030523034.1"/>
</dbReference>
<gene>
    <name evidence="15" type="primary">LOC115627381</name>
</gene>
<dbReference type="InterPro" id="IPR038849">
    <property type="entry name" value="ARL2BP"/>
</dbReference>
<evidence type="ECO:0000256" key="6">
    <source>
        <dbReference type="ARBA" id="ARBA00022490"/>
    </source>
</evidence>
<organism evidence="14 15">
    <name type="scientific">Drosophila lebanonensis</name>
    <name type="common">Fruit fly</name>
    <name type="synonym">Scaptodrosophila lebanonensis</name>
    <dbReference type="NCBI Taxonomy" id="7225"/>
    <lineage>
        <taxon>Eukaryota</taxon>
        <taxon>Metazoa</taxon>
        <taxon>Ecdysozoa</taxon>
        <taxon>Arthropoda</taxon>
        <taxon>Hexapoda</taxon>
        <taxon>Insecta</taxon>
        <taxon>Pterygota</taxon>
        <taxon>Neoptera</taxon>
        <taxon>Endopterygota</taxon>
        <taxon>Diptera</taxon>
        <taxon>Brachycera</taxon>
        <taxon>Muscomorpha</taxon>
        <taxon>Ephydroidea</taxon>
        <taxon>Drosophilidae</taxon>
        <taxon>Scaptodrosophila</taxon>
    </lineage>
</organism>
<keyword evidence="9 12" id="KW-0206">Cytoskeleton</keyword>
<dbReference type="Proteomes" id="UP000504634">
    <property type="component" value="Unplaced"/>
</dbReference>
<evidence type="ECO:0000256" key="2">
    <source>
        <dbReference type="ARBA" id="ARBA00004123"/>
    </source>
</evidence>
<dbReference type="Pfam" id="PF11527">
    <property type="entry name" value="ARL2_Bind_BART"/>
    <property type="match status" value="1"/>
</dbReference>
<dbReference type="OrthoDB" id="302784at2759"/>
<evidence type="ECO:0000256" key="5">
    <source>
        <dbReference type="ARBA" id="ARBA00014849"/>
    </source>
</evidence>
<evidence type="ECO:0000259" key="13">
    <source>
        <dbReference type="Pfam" id="PF11527"/>
    </source>
</evidence>
<keyword evidence="8 12" id="KW-0496">Mitochondrion</keyword>
<accession>A0A6J2TS54</accession>
<name>A0A6J2TS54_DROLE</name>